<dbReference type="Pfam" id="PF03031">
    <property type="entry name" value="NIF"/>
    <property type="match status" value="1"/>
</dbReference>
<dbReference type="Gene3D" id="3.40.50.1000">
    <property type="entry name" value="HAD superfamily/HAD-like"/>
    <property type="match status" value="1"/>
</dbReference>
<proteinExistence type="predicted"/>
<name>A0A1R2BHE1_9CILI</name>
<dbReference type="AlphaFoldDB" id="A0A1R2BHE1"/>
<reference evidence="2 3" key="1">
    <citation type="submission" date="2016-11" db="EMBL/GenBank/DDBJ databases">
        <title>The macronuclear genome of Stentor coeruleus: a giant cell with tiny introns.</title>
        <authorList>
            <person name="Slabodnick M."/>
            <person name="Ruby J.G."/>
            <person name="Reiff S.B."/>
            <person name="Swart E.C."/>
            <person name="Gosai S."/>
            <person name="Prabakaran S."/>
            <person name="Witkowska E."/>
            <person name="Larue G.E."/>
            <person name="Fisher S."/>
            <person name="Freeman R.M."/>
            <person name="Gunawardena J."/>
            <person name="Chu W."/>
            <person name="Stover N.A."/>
            <person name="Gregory B.D."/>
            <person name="Nowacki M."/>
            <person name="Derisi J."/>
            <person name="Roy S.W."/>
            <person name="Marshall W.F."/>
            <person name="Sood P."/>
        </authorList>
    </citation>
    <scope>NUCLEOTIDE SEQUENCE [LARGE SCALE GENOMIC DNA]</scope>
    <source>
        <strain evidence="2">WM001</strain>
    </source>
</reference>
<dbReference type="OrthoDB" id="277011at2759"/>
<gene>
    <name evidence="2" type="ORF">SteCoe_24658</name>
</gene>
<dbReference type="InterPro" id="IPR023214">
    <property type="entry name" value="HAD_sf"/>
</dbReference>
<dbReference type="Proteomes" id="UP000187209">
    <property type="component" value="Unassembled WGS sequence"/>
</dbReference>
<accession>A0A1R2BHE1</accession>
<sequence length="290" mass="33988">MQSNKLRYHTPSPESKKSPYSLTLNFVNTGRSSLQSIKLKTLCKDANYLIKEAEFNSNSEKSPLYWPESNNLFPLIKRDIFIKESPLALQEQLRSIKHGISASQSNYFRKMIEMPEKKKHEKTLILDLDETLIYSSYTEICDHHLQGTPNIDFSIRPYTKELLEYASENFEVVIFTASQKFYADRILNYLDPNNEYISMRIYREHCIRTEKGFVKDLRVFSGRSLKDLILVDNTLLCFAFQLDNAIPISSWYGEKNDKELLKLIQFLKVLKEVPDVRELLRLTFTLSCRL</sequence>
<dbReference type="InterPro" id="IPR004274">
    <property type="entry name" value="FCP1_dom"/>
</dbReference>
<organism evidence="2 3">
    <name type="scientific">Stentor coeruleus</name>
    <dbReference type="NCBI Taxonomy" id="5963"/>
    <lineage>
        <taxon>Eukaryota</taxon>
        <taxon>Sar</taxon>
        <taxon>Alveolata</taxon>
        <taxon>Ciliophora</taxon>
        <taxon>Postciliodesmatophora</taxon>
        <taxon>Heterotrichea</taxon>
        <taxon>Heterotrichida</taxon>
        <taxon>Stentoridae</taxon>
        <taxon>Stentor</taxon>
    </lineage>
</organism>
<dbReference type="CDD" id="cd07521">
    <property type="entry name" value="HAD_FCP1-like"/>
    <property type="match status" value="1"/>
</dbReference>
<dbReference type="GO" id="GO:0016791">
    <property type="term" value="F:phosphatase activity"/>
    <property type="evidence" value="ECO:0007669"/>
    <property type="project" value="InterPro"/>
</dbReference>
<dbReference type="InterPro" id="IPR011948">
    <property type="entry name" value="Dullard_phosphatase"/>
</dbReference>
<protein>
    <recommendedName>
        <fullName evidence="1">FCP1 homology domain-containing protein</fullName>
    </recommendedName>
</protein>
<feature type="domain" description="FCP1 homology" evidence="1">
    <location>
        <begin position="117"/>
        <end position="270"/>
    </location>
</feature>
<dbReference type="EMBL" id="MPUH01000654">
    <property type="protein sequence ID" value="OMJ76055.1"/>
    <property type="molecule type" value="Genomic_DNA"/>
</dbReference>
<dbReference type="SUPFAM" id="SSF56784">
    <property type="entry name" value="HAD-like"/>
    <property type="match status" value="1"/>
</dbReference>
<dbReference type="InterPro" id="IPR050365">
    <property type="entry name" value="TIM50"/>
</dbReference>
<evidence type="ECO:0000259" key="1">
    <source>
        <dbReference type="PROSITE" id="PS50969"/>
    </source>
</evidence>
<comment type="caution">
    <text evidence="2">The sequence shown here is derived from an EMBL/GenBank/DDBJ whole genome shotgun (WGS) entry which is preliminary data.</text>
</comment>
<dbReference type="NCBIfam" id="TIGR02251">
    <property type="entry name" value="HIF-SF_euk"/>
    <property type="match status" value="1"/>
</dbReference>
<dbReference type="PROSITE" id="PS50969">
    <property type="entry name" value="FCP1"/>
    <property type="match status" value="1"/>
</dbReference>
<dbReference type="PANTHER" id="PTHR12210">
    <property type="entry name" value="DULLARD PROTEIN PHOSPHATASE"/>
    <property type="match status" value="1"/>
</dbReference>
<evidence type="ECO:0000313" key="3">
    <source>
        <dbReference type="Proteomes" id="UP000187209"/>
    </source>
</evidence>
<evidence type="ECO:0000313" key="2">
    <source>
        <dbReference type="EMBL" id="OMJ76055.1"/>
    </source>
</evidence>
<keyword evidence="3" id="KW-1185">Reference proteome</keyword>
<dbReference type="SMART" id="SM00577">
    <property type="entry name" value="CPDc"/>
    <property type="match status" value="1"/>
</dbReference>
<dbReference type="FunFam" id="3.40.50.1000:FF:000184">
    <property type="entry name" value="Uncharacterized protein"/>
    <property type="match status" value="1"/>
</dbReference>
<dbReference type="InterPro" id="IPR036412">
    <property type="entry name" value="HAD-like_sf"/>
</dbReference>